<comment type="caution">
    <text evidence="2">The sequence shown here is derived from an EMBL/GenBank/DDBJ whole genome shotgun (WGS) entry which is preliminary data.</text>
</comment>
<dbReference type="AlphaFoldDB" id="X1DE79"/>
<reference evidence="2" key="1">
    <citation type="journal article" date="2014" name="Front. Microbiol.">
        <title>High frequency of phylogenetically diverse reductive dehalogenase-homologous genes in deep subseafloor sedimentary metagenomes.</title>
        <authorList>
            <person name="Kawai M."/>
            <person name="Futagami T."/>
            <person name="Toyoda A."/>
            <person name="Takaki Y."/>
            <person name="Nishi S."/>
            <person name="Hori S."/>
            <person name="Arai W."/>
            <person name="Tsubouchi T."/>
            <person name="Morono Y."/>
            <person name="Uchiyama I."/>
            <person name="Ito T."/>
            <person name="Fujiyama A."/>
            <person name="Inagaki F."/>
            <person name="Takami H."/>
        </authorList>
    </citation>
    <scope>NUCLEOTIDE SEQUENCE</scope>
    <source>
        <strain evidence="2">Expedition CK06-06</strain>
    </source>
</reference>
<name>X1DE79_9ZZZZ</name>
<dbReference type="GO" id="GO:0003949">
    <property type="term" value="F:1-(5-phosphoribosyl)-5-[(5-phosphoribosylamino)methylideneamino]imidazole-4-carboxamide isomerase activity"/>
    <property type="evidence" value="ECO:0007669"/>
    <property type="project" value="InterPro"/>
</dbReference>
<feature type="non-terminal residue" evidence="2">
    <location>
        <position position="128"/>
    </location>
</feature>
<proteinExistence type="inferred from homology"/>
<evidence type="ECO:0008006" key="3">
    <source>
        <dbReference type="Google" id="ProtNLM"/>
    </source>
</evidence>
<evidence type="ECO:0000256" key="1">
    <source>
        <dbReference type="ARBA" id="ARBA00009667"/>
    </source>
</evidence>
<dbReference type="GO" id="GO:0000105">
    <property type="term" value="P:L-histidine biosynthetic process"/>
    <property type="evidence" value="ECO:0007669"/>
    <property type="project" value="InterPro"/>
</dbReference>
<evidence type="ECO:0000313" key="2">
    <source>
        <dbReference type="EMBL" id="GAH03374.1"/>
    </source>
</evidence>
<dbReference type="EMBL" id="BART01023019">
    <property type="protein sequence ID" value="GAH03374.1"/>
    <property type="molecule type" value="Genomic_DNA"/>
</dbReference>
<organism evidence="2">
    <name type="scientific">marine sediment metagenome</name>
    <dbReference type="NCBI Taxonomy" id="412755"/>
    <lineage>
        <taxon>unclassified sequences</taxon>
        <taxon>metagenomes</taxon>
        <taxon>ecological metagenomes</taxon>
    </lineage>
</organism>
<dbReference type="GO" id="GO:0005737">
    <property type="term" value="C:cytoplasm"/>
    <property type="evidence" value="ECO:0007669"/>
    <property type="project" value="TreeGrafter"/>
</dbReference>
<dbReference type="GO" id="GO:0000162">
    <property type="term" value="P:L-tryptophan biosynthetic process"/>
    <property type="evidence" value="ECO:0007669"/>
    <property type="project" value="TreeGrafter"/>
</dbReference>
<dbReference type="Gene3D" id="3.20.20.70">
    <property type="entry name" value="Aldolase class I"/>
    <property type="match status" value="1"/>
</dbReference>
<sequence>MYIIPAIDLRDGKCVRLIQGQYDRQINYEDDPVKQAREFSSAGAKWLHIVDLDGAKLGRPVNTNAISAIAALGLFKIEVGGGLRDEASIQQLLDIGVERAIIGTKAVSDFEWFSEMAEKFSGKLYSAS</sequence>
<comment type="similarity">
    <text evidence="1">Belongs to the HisA/HisF family.</text>
</comment>
<dbReference type="PANTHER" id="PTHR43090">
    <property type="entry name" value="1-(5-PHOSPHORIBOSYL)-5-[(5-PHOSPHORIBOSYLAMINO)METHYLIDENEAMINO] IMIDAZOLE-4-CARBOXAMIDE ISOMERASE"/>
    <property type="match status" value="1"/>
</dbReference>
<dbReference type="InterPro" id="IPR011060">
    <property type="entry name" value="RibuloseP-bd_barrel"/>
</dbReference>
<accession>X1DE79</accession>
<dbReference type="SUPFAM" id="SSF51366">
    <property type="entry name" value="Ribulose-phoshate binding barrel"/>
    <property type="match status" value="1"/>
</dbReference>
<dbReference type="InterPro" id="IPR044524">
    <property type="entry name" value="Isoase_HisA-like"/>
</dbReference>
<dbReference type="InterPro" id="IPR006062">
    <property type="entry name" value="His_biosynth"/>
</dbReference>
<dbReference type="Pfam" id="PF00977">
    <property type="entry name" value="His_biosynth"/>
    <property type="match status" value="1"/>
</dbReference>
<dbReference type="PANTHER" id="PTHR43090:SF2">
    <property type="entry name" value="1-(5-PHOSPHORIBOSYL)-5-[(5-PHOSPHORIBOSYLAMINO)METHYLIDENEAMINO] IMIDAZOLE-4-CARBOXAMIDE ISOMERASE"/>
    <property type="match status" value="1"/>
</dbReference>
<protein>
    <recommendedName>
        <fullName evidence="3">1-(5-phosphoribosyl)-5-((5-phosphoribosylamino)methylideneamino)imidazole-4-carboxamide isomerase</fullName>
    </recommendedName>
</protein>
<dbReference type="InterPro" id="IPR013785">
    <property type="entry name" value="Aldolase_TIM"/>
</dbReference>
<gene>
    <name evidence="2" type="ORF">S01H4_42000</name>
</gene>